<evidence type="ECO:0000313" key="2">
    <source>
        <dbReference type="Proteomes" id="UP000184462"/>
    </source>
</evidence>
<proteinExistence type="predicted"/>
<dbReference type="Proteomes" id="UP000184462">
    <property type="component" value="Unassembled WGS sequence"/>
</dbReference>
<reference evidence="1 2" key="1">
    <citation type="submission" date="2016-11" db="EMBL/GenBank/DDBJ databases">
        <authorList>
            <person name="Jaros S."/>
            <person name="Januszkiewicz K."/>
            <person name="Wedrychowicz H."/>
        </authorList>
    </citation>
    <scope>NUCLEOTIDE SEQUENCE [LARGE SCALE GENOMIC DNA]</scope>
    <source>
        <strain evidence="1 2">DSM 25661</strain>
    </source>
</reference>
<dbReference type="InterPro" id="IPR029044">
    <property type="entry name" value="Nucleotide-diphossugar_trans"/>
</dbReference>
<dbReference type="OrthoDB" id="183314at2"/>
<keyword evidence="2" id="KW-1185">Reference proteome</keyword>
<evidence type="ECO:0000313" key="1">
    <source>
        <dbReference type="EMBL" id="SHE88194.1"/>
    </source>
</evidence>
<gene>
    <name evidence="1" type="ORF">SAMN05444278_10795</name>
</gene>
<name>A0A1M4X3Z0_9FLAO</name>
<dbReference type="RefSeq" id="WP_073193356.1">
    <property type="nucleotide sequence ID" value="NZ_FQTW01000007.1"/>
</dbReference>
<dbReference type="Gene3D" id="3.90.550.10">
    <property type="entry name" value="Spore Coat Polysaccharide Biosynthesis Protein SpsA, Chain A"/>
    <property type="match status" value="1"/>
</dbReference>
<organism evidence="1 2">
    <name type="scientific">Psychroflexus salarius</name>
    <dbReference type="NCBI Taxonomy" id="1155689"/>
    <lineage>
        <taxon>Bacteria</taxon>
        <taxon>Pseudomonadati</taxon>
        <taxon>Bacteroidota</taxon>
        <taxon>Flavobacteriia</taxon>
        <taxon>Flavobacteriales</taxon>
        <taxon>Flavobacteriaceae</taxon>
        <taxon>Psychroflexus</taxon>
    </lineage>
</organism>
<evidence type="ECO:0008006" key="3">
    <source>
        <dbReference type="Google" id="ProtNLM"/>
    </source>
</evidence>
<accession>A0A1M4X3Z0</accession>
<dbReference type="EMBL" id="FQTW01000007">
    <property type="protein sequence ID" value="SHE88194.1"/>
    <property type="molecule type" value="Genomic_DNA"/>
</dbReference>
<dbReference type="SUPFAM" id="SSF53448">
    <property type="entry name" value="Nucleotide-diphospho-sugar transferases"/>
    <property type="match status" value="1"/>
</dbReference>
<dbReference type="STRING" id="1155689.SAMN05444278_10795"/>
<dbReference type="AlphaFoldDB" id="A0A1M4X3Z0"/>
<sequence length="304" mass="35407">MKKILLFSPLCKPKKVLEVTLPSMLKQLPDGFKIDVLFYNDNNTKEAEDYVDSLHQPDHNIIVEKNWIDSTSSYKKHNWTEEKVDRIIFIKNKAITLAKENKYDVLFLVDADLVLNPNTLAHLNTLNKDFVFELFWTLFTDQTFVKPNCWDVHSWSYTNPNTILQLQNPGTYKVGAGGACTLISKKALDAGVNFSRISNLGFNGEDRHICTRAECLGFDIFIDTHYPAYHIHNPKNVDEARSWYKNGAKRDFFDAWLGKDWENKVNQLCAKKEKYKPKTKIELYRTALYKAKQAYKNYLRYNSI</sequence>
<protein>
    <recommendedName>
        <fullName evidence="3">Glycosyltransferase, GT2 family</fullName>
    </recommendedName>
</protein>